<dbReference type="EMBL" id="ML976658">
    <property type="protein sequence ID" value="KAF1979232.1"/>
    <property type="molecule type" value="Genomic_DNA"/>
</dbReference>
<dbReference type="Proteomes" id="UP000800036">
    <property type="component" value="Unassembled WGS sequence"/>
</dbReference>
<accession>A0A6A5VU55</accession>
<dbReference type="AlphaFoldDB" id="A0A6A5VU55"/>
<reference evidence="2" key="1">
    <citation type="journal article" date="2020" name="Stud. Mycol.">
        <title>101 Dothideomycetes genomes: a test case for predicting lifestyles and emergence of pathogens.</title>
        <authorList>
            <person name="Haridas S."/>
            <person name="Albert R."/>
            <person name="Binder M."/>
            <person name="Bloem J."/>
            <person name="Labutti K."/>
            <person name="Salamov A."/>
            <person name="Andreopoulos B."/>
            <person name="Baker S."/>
            <person name="Barry K."/>
            <person name="Bills G."/>
            <person name="Bluhm B."/>
            <person name="Cannon C."/>
            <person name="Castanera R."/>
            <person name="Culley D."/>
            <person name="Daum C."/>
            <person name="Ezra D."/>
            <person name="Gonzalez J."/>
            <person name="Henrissat B."/>
            <person name="Kuo A."/>
            <person name="Liang C."/>
            <person name="Lipzen A."/>
            <person name="Lutzoni F."/>
            <person name="Magnuson J."/>
            <person name="Mondo S."/>
            <person name="Nolan M."/>
            <person name="Ohm R."/>
            <person name="Pangilinan J."/>
            <person name="Park H.-J."/>
            <person name="Ramirez L."/>
            <person name="Alfaro M."/>
            <person name="Sun H."/>
            <person name="Tritt A."/>
            <person name="Yoshinaga Y."/>
            <person name="Zwiers L.-H."/>
            <person name="Turgeon B."/>
            <person name="Goodwin S."/>
            <person name="Spatafora J."/>
            <person name="Crous P."/>
            <person name="Grigoriev I."/>
        </authorList>
    </citation>
    <scope>NUCLEOTIDE SEQUENCE</scope>
    <source>
        <strain evidence="2">CBS 107.79</strain>
    </source>
</reference>
<proteinExistence type="predicted"/>
<keyword evidence="3" id="KW-1185">Reference proteome</keyword>
<gene>
    <name evidence="2" type="ORF">BU23DRAFT_151034</name>
</gene>
<organism evidence="2 3">
    <name type="scientific">Bimuria novae-zelandiae CBS 107.79</name>
    <dbReference type="NCBI Taxonomy" id="1447943"/>
    <lineage>
        <taxon>Eukaryota</taxon>
        <taxon>Fungi</taxon>
        <taxon>Dikarya</taxon>
        <taxon>Ascomycota</taxon>
        <taxon>Pezizomycotina</taxon>
        <taxon>Dothideomycetes</taxon>
        <taxon>Pleosporomycetidae</taxon>
        <taxon>Pleosporales</taxon>
        <taxon>Massarineae</taxon>
        <taxon>Didymosphaeriaceae</taxon>
        <taxon>Bimuria</taxon>
    </lineage>
</organism>
<name>A0A6A5VU55_9PLEO</name>
<feature type="compositionally biased region" description="Basic residues" evidence="1">
    <location>
        <begin position="57"/>
        <end position="67"/>
    </location>
</feature>
<protein>
    <submittedName>
        <fullName evidence="2">Uncharacterized protein</fullName>
    </submittedName>
</protein>
<evidence type="ECO:0000313" key="2">
    <source>
        <dbReference type="EMBL" id="KAF1979232.1"/>
    </source>
</evidence>
<feature type="region of interest" description="Disordered" evidence="1">
    <location>
        <begin position="44"/>
        <end position="67"/>
    </location>
</feature>
<dbReference type="OrthoDB" id="415825at2759"/>
<evidence type="ECO:0000256" key="1">
    <source>
        <dbReference type="SAM" id="MobiDB-lite"/>
    </source>
</evidence>
<sequence length="397" mass="44945">MSKENSSPRPLCWMTSFGMASDGASRQGKHELLHGSKHINKFNLRSKTLSQDEPKDRVRRRARKRRGPPQLQFLTVTDHAEFKGGRAQRSVRSQAMMQYRYELALQKRQKSKDKTDETIRSSIVEHLVPIGQANGAIETTTDVSLPRAIDDSLVFGHSQPQKDRWNAHGYEVEADSSWEPHTTAMALAYSPEHCNAFRNTTAIVCAHVPIVCESMPLPELCRFQIPYCTIDSSMMLPESLLYCPREQMFSVMTDPACFAHTYELLCRVRDLTDLFLTYSDKLTCGVEEEQEFDEYQLRSLSADYDKKVAHFRTKLASIPSAYMAGLPSTNDWIYEACRITALIYTSAVMTCVPFSVAAHPEQNAIVHTVASNSENISNRPLTDSLYEVLERTNTGDL</sequence>
<evidence type="ECO:0000313" key="3">
    <source>
        <dbReference type="Proteomes" id="UP000800036"/>
    </source>
</evidence>